<gene>
    <name evidence="1" type="ORF">AM592_14855</name>
</gene>
<dbReference type="Proteomes" id="UP000067625">
    <property type="component" value="Chromosome"/>
</dbReference>
<accession>A0A0M3RA81</accession>
<organism evidence="1 2">
    <name type="scientific">Bacillus gobiensis</name>
    <dbReference type="NCBI Taxonomy" id="1441095"/>
    <lineage>
        <taxon>Bacteria</taxon>
        <taxon>Bacillati</taxon>
        <taxon>Bacillota</taxon>
        <taxon>Bacilli</taxon>
        <taxon>Bacillales</taxon>
        <taxon>Bacillaceae</taxon>
        <taxon>Bacillus</taxon>
    </lineage>
</organism>
<evidence type="ECO:0000313" key="2">
    <source>
        <dbReference type="Proteomes" id="UP000067625"/>
    </source>
</evidence>
<dbReference type="AlphaFoldDB" id="A0A0M3RA81"/>
<proteinExistence type="predicted"/>
<dbReference type="STRING" id="1441095.AM592_14855"/>
<sequence>MNEVLIEKLGDLAENFDFIFFFGKEASFIHQDKVFNIHASEWLFLILFFQSGKLRRKECGGLIL</sequence>
<keyword evidence="2" id="KW-1185">Reference proteome</keyword>
<reference evidence="2" key="1">
    <citation type="submission" date="2015-08" db="EMBL/GenBank/DDBJ databases">
        <title>Genome sequencing project for genomic taxonomy and phylogenomics of Bacillus-like bacteria.</title>
        <authorList>
            <person name="Liu B."/>
            <person name="Wang J."/>
            <person name="Zhu Y."/>
            <person name="Liu G."/>
            <person name="Chen Q."/>
            <person name="Chen Z."/>
            <person name="Lan J."/>
            <person name="Che J."/>
            <person name="Ge C."/>
            <person name="Shi H."/>
            <person name="Pan Z."/>
            <person name="Liu X."/>
        </authorList>
    </citation>
    <scope>NUCLEOTIDE SEQUENCE [LARGE SCALE GENOMIC DNA]</scope>
    <source>
        <strain evidence="2">FJAT-4402</strain>
    </source>
</reference>
<evidence type="ECO:0000313" key="1">
    <source>
        <dbReference type="EMBL" id="ALC82716.1"/>
    </source>
</evidence>
<dbReference type="EMBL" id="CP012600">
    <property type="protein sequence ID" value="ALC82716.1"/>
    <property type="molecule type" value="Genomic_DNA"/>
</dbReference>
<protein>
    <submittedName>
        <fullName evidence="1">Uncharacterized protein</fullName>
    </submittedName>
</protein>
<reference evidence="1 2" key="2">
    <citation type="journal article" date="2016" name="Int. J. Syst. Evol. Microbiol.">
        <title>Bacillus gobiensis sp. nov., isolated from a soil sample.</title>
        <authorList>
            <person name="Liu B."/>
            <person name="Liu G.H."/>
            <person name="Cetin S."/>
            <person name="Schumann P."/>
            <person name="Pan Z.Z."/>
            <person name="Chen Q.Q."/>
        </authorList>
    </citation>
    <scope>NUCLEOTIDE SEQUENCE [LARGE SCALE GENOMIC DNA]</scope>
    <source>
        <strain evidence="1 2">FJAT-4402</strain>
    </source>
</reference>
<name>A0A0M3RA81_9BACI</name>
<dbReference type="PATRIC" id="fig|1441095.3.peg.3279"/>